<proteinExistence type="inferred from homology"/>
<dbReference type="PANTHER" id="PTHR12828">
    <property type="entry name" value="PROTEASOME MATURATION PROTEIN UMP1"/>
    <property type="match status" value="1"/>
</dbReference>
<reference evidence="3 4" key="1">
    <citation type="submission" date="2014-02" db="EMBL/GenBank/DDBJ databases">
        <title>Transposable element dynamics among asymbiotic and ectomycorrhizal Amanita fungi.</title>
        <authorList>
            <consortium name="DOE Joint Genome Institute"/>
            <person name="Hess J."/>
            <person name="Skrede I."/>
            <person name="Wolfe B."/>
            <person name="LaButti K."/>
            <person name="Ohm R.A."/>
            <person name="Grigoriev I.V."/>
            <person name="Pringle A."/>
        </authorList>
    </citation>
    <scope>NUCLEOTIDE SEQUENCE [LARGE SCALE GENOMIC DNA]</scope>
    <source>
        <strain evidence="3 4">SKay4041</strain>
    </source>
</reference>
<keyword evidence="4" id="KW-1185">Reference proteome</keyword>
<dbReference type="InterPro" id="IPR008012">
    <property type="entry name" value="Ump1"/>
</dbReference>
<dbReference type="Pfam" id="PF05348">
    <property type="entry name" value="UMP1"/>
    <property type="match status" value="1"/>
</dbReference>
<evidence type="ECO:0000256" key="1">
    <source>
        <dbReference type="ARBA" id="ARBA00023186"/>
    </source>
</evidence>
<dbReference type="STRING" id="703135.A0A2A9NVV7"/>
<evidence type="ECO:0000256" key="2">
    <source>
        <dbReference type="ARBA" id="ARBA00043974"/>
    </source>
</evidence>
<protein>
    <recommendedName>
        <fullName evidence="5">Proteasome maturation factor UMP1</fullName>
    </recommendedName>
</protein>
<dbReference type="AlphaFoldDB" id="A0A2A9NVV7"/>
<accession>A0A2A9NVV7</accession>
<dbReference type="GO" id="GO:0005634">
    <property type="term" value="C:nucleus"/>
    <property type="evidence" value="ECO:0007669"/>
    <property type="project" value="TreeGrafter"/>
</dbReference>
<gene>
    <name evidence="3" type="ORF">AMATHDRAFT_239</name>
</gene>
<organism evidence="3 4">
    <name type="scientific">Amanita thiersii Skay4041</name>
    <dbReference type="NCBI Taxonomy" id="703135"/>
    <lineage>
        <taxon>Eukaryota</taxon>
        <taxon>Fungi</taxon>
        <taxon>Dikarya</taxon>
        <taxon>Basidiomycota</taxon>
        <taxon>Agaricomycotina</taxon>
        <taxon>Agaricomycetes</taxon>
        <taxon>Agaricomycetidae</taxon>
        <taxon>Agaricales</taxon>
        <taxon>Pluteineae</taxon>
        <taxon>Amanitaceae</taxon>
        <taxon>Amanita</taxon>
    </lineage>
</organism>
<dbReference type="OrthoDB" id="15001at2759"/>
<comment type="similarity">
    <text evidence="2">Belongs to the POMP/UMP1 family.</text>
</comment>
<dbReference type="Proteomes" id="UP000242287">
    <property type="component" value="Unassembled WGS sequence"/>
</dbReference>
<evidence type="ECO:0000313" key="3">
    <source>
        <dbReference type="EMBL" id="PFH54699.1"/>
    </source>
</evidence>
<dbReference type="EMBL" id="KZ301969">
    <property type="protein sequence ID" value="PFH54699.1"/>
    <property type="molecule type" value="Genomic_DNA"/>
</dbReference>
<evidence type="ECO:0008006" key="5">
    <source>
        <dbReference type="Google" id="ProtNLM"/>
    </source>
</evidence>
<evidence type="ECO:0000313" key="4">
    <source>
        <dbReference type="Proteomes" id="UP000242287"/>
    </source>
</evidence>
<name>A0A2A9NVV7_9AGAR</name>
<sequence>MHQYTIVPANPPLSISHNTSKNALGLHDSLQHGPSSLTSSVISHNPLRHRVENWESSQDSIRLNLKRDIYGMHAPMRLLMERKLVASTPHIPVLPRSNIHLDILMGRDESIEPADLFGGMETGPSLDIHKEMEKKLHL</sequence>
<dbReference type="GO" id="GO:0005737">
    <property type="term" value="C:cytoplasm"/>
    <property type="evidence" value="ECO:0007669"/>
    <property type="project" value="TreeGrafter"/>
</dbReference>
<dbReference type="GO" id="GO:0043248">
    <property type="term" value="P:proteasome assembly"/>
    <property type="evidence" value="ECO:0007669"/>
    <property type="project" value="InterPro"/>
</dbReference>
<dbReference type="PANTHER" id="PTHR12828:SF3">
    <property type="entry name" value="PROTEASOME MATURATION PROTEIN"/>
    <property type="match status" value="1"/>
</dbReference>
<keyword evidence="1" id="KW-0143">Chaperone</keyword>